<dbReference type="EMBL" id="UINC01091869">
    <property type="protein sequence ID" value="SVC44975.1"/>
    <property type="molecule type" value="Genomic_DNA"/>
</dbReference>
<organism evidence="1">
    <name type="scientific">marine metagenome</name>
    <dbReference type="NCBI Taxonomy" id="408172"/>
    <lineage>
        <taxon>unclassified sequences</taxon>
        <taxon>metagenomes</taxon>
        <taxon>ecological metagenomes</taxon>
    </lineage>
</organism>
<evidence type="ECO:0008006" key="2">
    <source>
        <dbReference type="Google" id="ProtNLM"/>
    </source>
</evidence>
<dbReference type="AlphaFoldDB" id="A0A382MAA1"/>
<protein>
    <recommendedName>
        <fullName evidence="2">DUF385 domain-containing protein</fullName>
    </recommendedName>
</protein>
<dbReference type="Gene3D" id="2.30.110.10">
    <property type="entry name" value="Electron Transport, Fmn-binding Protein, Chain A"/>
    <property type="match status" value="1"/>
</dbReference>
<accession>A0A382MAA1</accession>
<sequence length="157" mass="17649">MKALKIAGIVGLVYLSFVLIFETVVLGINQPSLEDPDGCVIEEGRKTLRTDCGIPMIKITTFDNKGESSDRMLARFRTDGRLYISAHHWTRGWHKAALKNPNVQGEISGQLQDYIAVPVEGEEFRKVSAENPIPTRMWVMMGMPPKRQILRLDPVSP</sequence>
<reference evidence="1" key="1">
    <citation type="submission" date="2018-05" db="EMBL/GenBank/DDBJ databases">
        <authorList>
            <person name="Lanie J.A."/>
            <person name="Ng W.-L."/>
            <person name="Kazmierczak K.M."/>
            <person name="Andrzejewski T.M."/>
            <person name="Davidsen T.M."/>
            <person name="Wayne K.J."/>
            <person name="Tettelin H."/>
            <person name="Glass J.I."/>
            <person name="Rusch D."/>
            <person name="Podicherti R."/>
            <person name="Tsui H.-C.T."/>
            <person name="Winkler M.E."/>
        </authorList>
    </citation>
    <scope>NUCLEOTIDE SEQUENCE</scope>
</reference>
<dbReference type="InterPro" id="IPR012349">
    <property type="entry name" value="Split_barrel_FMN-bd"/>
</dbReference>
<evidence type="ECO:0000313" key="1">
    <source>
        <dbReference type="EMBL" id="SVC44975.1"/>
    </source>
</evidence>
<name>A0A382MAA1_9ZZZZ</name>
<proteinExistence type="predicted"/>
<gene>
    <name evidence="1" type="ORF">METZ01_LOCUS297829</name>
</gene>